<reference evidence="4" key="1">
    <citation type="submission" date="2018-05" db="EMBL/GenBank/DDBJ databases">
        <title>Genome Sequencing of selected type strains of the family Eggerthellaceae.</title>
        <authorList>
            <person name="Danylec N."/>
            <person name="Stoll D.A."/>
            <person name="Doetsch A."/>
            <person name="Huch M."/>
        </authorList>
    </citation>
    <scope>NUCLEOTIDE SEQUENCE [LARGE SCALE GENOMIC DNA]</scope>
    <source>
        <strain evidence="4">DSM 16106</strain>
    </source>
</reference>
<dbReference type="EMBL" id="QICD01000006">
    <property type="protein sequence ID" value="RNL46099.1"/>
    <property type="molecule type" value="Genomic_DNA"/>
</dbReference>
<evidence type="ECO:0000313" key="3">
    <source>
        <dbReference type="EMBL" id="RNL46099.1"/>
    </source>
</evidence>
<comment type="caution">
    <text evidence="3">The sequence shown here is derived from an EMBL/GenBank/DDBJ whole genome shotgun (WGS) entry which is preliminary data.</text>
</comment>
<name>A0A3N0BFE2_9ACTN</name>
<feature type="region of interest" description="Disordered" evidence="1">
    <location>
        <begin position="1"/>
        <end position="59"/>
    </location>
</feature>
<organism evidence="3 4">
    <name type="scientific">Paraeggerthella hongkongensis</name>
    <dbReference type="NCBI Taxonomy" id="230658"/>
    <lineage>
        <taxon>Bacteria</taxon>
        <taxon>Bacillati</taxon>
        <taxon>Actinomycetota</taxon>
        <taxon>Coriobacteriia</taxon>
        <taxon>Eggerthellales</taxon>
        <taxon>Eggerthellaceae</taxon>
        <taxon>Paraeggerthella</taxon>
    </lineage>
</organism>
<dbReference type="Proteomes" id="UP000278632">
    <property type="component" value="Unassembled WGS sequence"/>
</dbReference>
<evidence type="ECO:0000256" key="1">
    <source>
        <dbReference type="SAM" id="MobiDB-lite"/>
    </source>
</evidence>
<keyword evidence="2" id="KW-1133">Transmembrane helix</keyword>
<feature type="compositionally biased region" description="Low complexity" evidence="1">
    <location>
        <begin position="14"/>
        <end position="44"/>
    </location>
</feature>
<dbReference type="RefSeq" id="WP_123191894.1">
    <property type="nucleotide sequence ID" value="NZ_QICD01000006.1"/>
</dbReference>
<feature type="transmembrane region" description="Helical" evidence="2">
    <location>
        <begin position="71"/>
        <end position="91"/>
    </location>
</feature>
<keyword evidence="4" id="KW-1185">Reference proteome</keyword>
<evidence type="ECO:0000256" key="2">
    <source>
        <dbReference type="SAM" id="Phobius"/>
    </source>
</evidence>
<keyword evidence="2" id="KW-0812">Transmembrane</keyword>
<keyword evidence="2" id="KW-0472">Membrane</keyword>
<proteinExistence type="predicted"/>
<feature type="transmembrane region" description="Helical" evidence="2">
    <location>
        <begin position="97"/>
        <end position="114"/>
    </location>
</feature>
<protein>
    <submittedName>
        <fullName evidence="3">Propionyl-CoA carboxylase subunit beta</fullName>
    </submittedName>
</protein>
<dbReference type="AlphaFoldDB" id="A0A3N0BFE2"/>
<accession>A0A3N0BFE2</accession>
<sequence>MENVRDDISTLDEPASASALAPASASAEAKAAPGATGAPEPLAASPQAGERPDADRHRRDLHASFNDRISYLCKLVALVIALVALATMALGQELPQFVLMGLCLSVALLAIAALQDHHQRRR</sequence>
<dbReference type="OrthoDB" id="3174753at2"/>
<gene>
    <name evidence="3" type="ORF">DMP08_05035</name>
</gene>
<evidence type="ECO:0000313" key="4">
    <source>
        <dbReference type="Proteomes" id="UP000278632"/>
    </source>
</evidence>
<feature type="compositionally biased region" description="Basic and acidic residues" evidence="1">
    <location>
        <begin position="50"/>
        <end position="59"/>
    </location>
</feature>